<dbReference type="PANTHER" id="PTHR36111">
    <property type="entry name" value="INNER MEMBRANE PROTEIN-RELATED"/>
    <property type="match status" value="1"/>
</dbReference>
<comment type="caution">
    <text evidence="2">The sequence shown here is derived from an EMBL/GenBank/DDBJ whole genome shotgun (WGS) entry which is preliminary data.</text>
</comment>
<keyword evidence="3" id="KW-1185">Reference proteome</keyword>
<gene>
    <name evidence="2" type="ORF">LKD70_17970</name>
</gene>
<feature type="transmembrane region" description="Helical" evidence="1">
    <location>
        <begin position="35"/>
        <end position="52"/>
    </location>
</feature>
<dbReference type="RefSeq" id="WP_227709243.1">
    <property type="nucleotide sequence ID" value="NZ_JAJEQX010000062.1"/>
</dbReference>
<organism evidence="2 3">
    <name type="scientific">Ruminococcus turbiniformis</name>
    <dbReference type="NCBI Taxonomy" id="2881258"/>
    <lineage>
        <taxon>Bacteria</taxon>
        <taxon>Bacillati</taxon>
        <taxon>Bacillota</taxon>
        <taxon>Clostridia</taxon>
        <taxon>Eubacteriales</taxon>
        <taxon>Oscillospiraceae</taxon>
        <taxon>Ruminococcus</taxon>
    </lineage>
</organism>
<feature type="transmembrane region" description="Helical" evidence="1">
    <location>
        <begin position="221"/>
        <end position="238"/>
    </location>
</feature>
<dbReference type="InterPro" id="IPR007563">
    <property type="entry name" value="DUF554"/>
</dbReference>
<feature type="transmembrane region" description="Helical" evidence="1">
    <location>
        <begin position="64"/>
        <end position="87"/>
    </location>
</feature>
<feature type="transmembrane region" description="Helical" evidence="1">
    <location>
        <begin position="108"/>
        <end position="131"/>
    </location>
</feature>
<sequence>MIGLGTMINVAGILAGGLIGLLGSRAISDRYRQTLIQANGVCVLFVGIAGVMQEMMKVSGDALVSSGTMMIVISFALGALIGEWINLEQRMEQFGSWLRVKTGNSGENRFVDGFVTCSLTICIGAMAVVGSIQDGIQGDPSTLILKAVLDMLIVCVMTASMGVGCMFAAIPVAVFQGVITVLARFIEPWMTDRALSNLSLTGSMLIFCVGVNLIWEKKIKVANMLPAIVVAVVCAFAGI</sequence>
<dbReference type="PANTHER" id="PTHR36111:SF2">
    <property type="entry name" value="INNER MEMBRANE PROTEIN"/>
    <property type="match status" value="1"/>
</dbReference>
<keyword evidence="1" id="KW-1133">Transmembrane helix</keyword>
<reference evidence="2 3" key="1">
    <citation type="submission" date="2021-10" db="EMBL/GenBank/DDBJ databases">
        <title>Anaerobic single-cell dispensing facilitates the cultivation of human gut bacteria.</title>
        <authorList>
            <person name="Afrizal A."/>
        </authorList>
    </citation>
    <scope>NUCLEOTIDE SEQUENCE [LARGE SCALE GENOMIC DNA]</scope>
    <source>
        <strain evidence="2 3">CLA-AA-H200</strain>
    </source>
</reference>
<evidence type="ECO:0000313" key="2">
    <source>
        <dbReference type="EMBL" id="MCC2256269.1"/>
    </source>
</evidence>
<dbReference type="Proteomes" id="UP001198151">
    <property type="component" value="Unassembled WGS sequence"/>
</dbReference>
<feature type="transmembrane region" description="Helical" evidence="1">
    <location>
        <begin position="6"/>
        <end position="23"/>
    </location>
</feature>
<keyword evidence="1" id="KW-0812">Transmembrane</keyword>
<accession>A0ABS8G309</accession>
<evidence type="ECO:0000313" key="3">
    <source>
        <dbReference type="Proteomes" id="UP001198151"/>
    </source>
</evidence>
<dbReference type="EMBL" id="JAJEQX010000062">
    <property type="protein sequence ID" value="MCC2256269.1"/>
    <property type="molecule type" value="Genomic_DNA"/>
</dbReference>
<feature type="transmembrane region" description="Helical" evidence="1">
    <location>
        <begin position="151"/>
        <end position="182"/>
    </location>
</feature>
<evidence type="ECO:0000256" key="1">
    <source>
        <dbReference type="SAM" id="Phobius"/>
    </source>
</evidence>
<proteinExistence type="predicted"/>
<dbReference type="Pfam" id="PF04474">
    <property type="entry name" value="DUF554"/>
    <property type="match status" value="1"/>
</dbReference>
<protein>
    <submittedName>
        <fullName evidence="2">DUF554 domain-containing protein</fullName>
    </submittedName>
</protein>
<feature type="transmembrane region" description="Helical" evidence="1">
    <location>
        <begin position="194"/>
        <end position="215"/>
    </location>
</feature>
<name>A0ABS8G309_9FIRM</name>
<keyword evidence="1" id="KW-0472">Membrane</keyword>